<dbReference type="AlphaFoldDB" id="A0A6A4GW00"/>
<reference evidence="3" key="1">
    <citation type="journal article" date="2019" name="Environ. Microbiol.">
        <title>Fungal ecological strategies reflected in gene transcription - a case study of two litter decomposers.</title>
        <authorList>
            <person name="Barbi F."/>
            <person name="Kohler A."/>
            <person name="Barry K."/>
            <person name="Baskaran P."/>
            <person name="Daum C."/>
            <person name="Fauchery L."/>
            <person name="Ihrmark K."/>
            <person name="Kuo A."/>
            <person name="LaButti K."/>
            <person name="Lipzen A."/>
            <person name="Morin E."/>
            <person name="Grigoriev I.V."/>
            <person name="Henrissat B."/>
            <person name="Lindahl B."/>
            <person name="Martin F."/>
        </authorList>
    </citation>
    <scope>NUCLEOTIDE SEQUENCE</scope>
    <source>
        <strain evidence="3">JB14</strain>
    </source>
</reference>
<feature type="region of interest" description="Disordered" evidence="1">
    <location>
        <begin position="279"/>
        <end position="315"/>
    </location>
</feature>
<evidence type="ECO:0000313" key="3">
    <source>
        <dbReference type="EMBL" id="KAE9389500.1"/>
    </source>
</evidence>
<keyword evidence="4" id="KW-1185">Reference proteome</keyword>
<evidence type="ECO:0000256" key="2">
    <source>
        <dbReference type="SAM" id="Phobius"/>
    </source>
</evidence>
<accession>A0A6A4GW00</accession>
<protein>
    <submittedName>
        <fullName evidence="3">Uncharacterized protein</fullName>
    </submittedName>
</protein>
<gene>
    <name evidence="3" type="ORF">BT96DRAFT_980682</name>
</gene>
<proteinExistence type="predicted"/>
<evidence type="ECO:0000313" key="4">
    <source>
        <dbReference type="Proteomes" id="UP000799118"/>
    </source>
</evidence>
<feature type="compositionally biased region" description="Low complexity" evidence="1">
    <location>
        <begin position="286"/>
        <end position="303"/>
    </location>
</feature>
<name>A0A6A4GW00_9AGAR</name>
<evidence type="ECO:0000256" key="1">
    <source>
        <dbReference type="SAM" id="MobiDB-lite"/>
    </source>
</evidence>
<feature type="transmembrane region" description="Helical" evidence="2">
    <location>
        <begin position="180"/>
        <end position="205"/>
    </location>
</feature>
<organism evidence="3 4">
    <name type="scientific">Gymnopus androsaceus JB14</name>
    <dbReference type="NCBI Taxonomy" id="1447944"/>
    <lineage>
        <taxon>Eukaryota</taxon>
        <taxon>Fungi</taxon>
        <taxon>Dikarya</taxon>
        <taxon>Basidiomycota</taxon>
        <taxon>Agaricomycotina</taxon>
        <taxon>Agaricomycetes</taxon>
        <taxon>Agaricomycetidae</taxon>
        <taxon>Agaricales</taxon>
        <taxon>Marasmiineae</taxon>
        <taxon>Omphalotaceae</taxon>
        <taxon>Gymnopus</taxon>
    </lineage>
</organism>
<dbReference type="EMBL" id="ML769694">
    <property type="protein sequence ID" value="KAE9389500.1"/>
    <property type="molecule type" value="Genomic_DNA"/>
</dbReference>
<keyword evidence="2" id="KW-0472">Membrane</keyword>
<dbReference type="Proteomes" id="UP000799118">
    <property type="component" value="Unassembled WGS sequence"/>
</dbReference>
<keyword evidence="2" id="KW-1133">Transmembrane helix</keyword>
<sequence>MSTFFKFFGAALSFASYFERSFAILRNVTYDNNDNVTYLPLVGWEINIAESYDYGGSHDLAWNLTGASAVFQFTGVAVYYFSPLWPYNVSTVLSLDGGSNITVSLMDTTATPADDGAATVPSAARHAFTGLSNGSHMLSMFSINISDPSQIEWIIVDGFNVTVEDNSPQPSTVPSSKSNVGVIAGGAAGGVFLAAILAFFFIYLCRKRRQRQVVQPWEGKGILAENPPTPIVPLDAFQPYSDFSPYPPLPVLSLGGSPFPAAPTQQGFSYQSVYPQPESGYGRMPSSTWAGSSDAGAGAPSSQGGSGSTLAKAQPAYFNEKRLQQLIVTNEEPGVRMAPPPAYAMEN</sequence>
<dbReference type="OrthoDB" id="3234968at2759"/>
<keyword evidence="2" id="KW-0812">Transmembrane</keyword>